<dbReference type="SUPFAM" id="SSF52833">
    <property type="entry name" value="Thioredoxin-like"/>
    <property type="match status" value="1"/>
</dbReference>
<protein>
    <submittedName>
        <fullName evidence="6">AhpC/TSA family protein</fullName>
    </submittedName>
</protein>
<dbReference type="InterPro" id="IPR017937">
    <property type="entry name" value="Thioredoxin_CS"/>
</dbReference>
<dbReference type="EMBL" id="CP043839">
    <property type="protein sequence ID" value="WOF12112.1"/>
    <property type="molecule type" value="Genomic_DNA"/>
</dbReference>
<comment type="subcellular location">
    <subcellularLocation>
        <location evidence="1">Cell envelope</location>
    </subcellularLocation>
</comment>
<evidence type="ECO:0000256" key="4">
    <source>
        <dbReference type="ARBA" id="ARBA00023284"/>
    </source>
</evidence>
<dbReference type="PANTHER" id="PTHR42852:SF6">
    <property type="entry name" value="THIOL:DISULFIDE INTERCHANGE PROTEIN DSBE"/>
    <property type="match status" value="1"/>
</dbReference>
<dbReference type="PROSITE" id="PS51352">
    <property type="entry name" value="THIOREDOXIN_2"/>
    <property type="match status" value="1"/>
</dbReference>
<gene>
    <name evidence="6" type="ORF">F1644_07435</name>
</gene>
<dbReference type="InterPro" id="IPR050553">
    <property type="entry name" value="Thioredoxin_ResA/DsbE_sf"/>
</dbReference>
<keyword evidence="4" id="KW-0676">Redox-active center</keyword>
<name>A0ABZ0FUK2_9BACT</name>
<sequence length="407" mass="46511">MKVMRKFLLIMSYCIVLAGCGSTTGYRITGMIPGMQDGVKVYLEMIDEDSAEKIDSTIVLGEKFVLESTKSLSCPRMAMLIYNLTPDEQNQRKVELRRTVLFLSDGVELHCTCPVDSLPSCYFSPKIQDHNVLITGSLDVDLYMDYLRQTTNLRQQRFDARNDYLDAYKKVETGEITLHEVMEMVRERDKTVKELNDRILRFLKTHGNSIVAVDGLIWLLDANPSCFTLKEINQYIEMIAPQLLETPLGKRLQIAIERAKACAKGELYKDIELTNLEGKKVKLSEYILPGQCNMLEFWASWCAPCRGEIPHLRHIYELCEDGNFNMISISLDQKETDWKKAVQEENMIWAQLNDPLGFEGPVRKDYRVNGVPFCLILDKEGRIVCAGVRKVELDVALSDLLGDKLKI</sequence>
<dbReference type="InterPro" id="IPR000866">
    <property type="entry name" value="AhpC/TSA"/>
</dbReference>
<dbReference type="Pfam" id="PF14289">
    <property type="entry name" value="DUF4369"/>
    <property type="match status" value="1"/>
</dbReference>
<dbReference type="Gene3D" id="3.40.30.10">
    <property type="entry name" value="Glutaredoxin"/>
    <property type="match status" value="1"/>
</dbReference>
<evidence type="ECO:0000313" key="6">
    <source>
        <dbReference type="EMBL" id="WOF12112.1"/>
    </source>
</evidence>
<dbReference type="InterPro" id="IPR036249">
    <property type="entry name" value="Thioredoxin-like_sf"/>
</dbReference>
<accession>A0ABZ0FUK2</accession>
<dbReference type="PROSITE" id="PS00194">
    <property type="entry name" value="THIOREDOXIN_1"/>
    <property type="match status" value="1"/>
</dbReference>
<evidence type="ECO:0000313" key="7">
    <source>
        <dbReference type="Proteomes" id="UP001302374"/>
    </source>
</evidence>
<feature type="domain" description="Thioredoxin" evidence="5">
    <location>
        <begin position="262"/>
        <end position="407"/>
    </location>
</feature>
<evidence type="ECO:0000256" key="1">
    <source>
        <dbReference type="ARBA" id="ARBA00004196"/>
    </source>
</evidence>
<evidence type="ECO:0000259" key="5">
    <source>
        <dbReference type="PROSITE" id="PS51352"/>
    </source>
</evidence>
<keyword evidence="7" id="KW-1185">Reference proteome</keyword>
<keyword evidence="2" id="KW-0201">Cytochrome c-type biogenesis</keyword>
<dbReference type="CDD" id="cd02966">
    <property type="entry name" value="TlpA_like_family"/>
    <property type="match status" value="1"/>
</dbReference>
<evidence type="ECO:0000256" key="3">
    <source>
        <dbReference type="ARBA" id="ARBA00023157"/>
    </source>
</evidence>
<dbReference type="Proteomes" id="UP001302374">
    <property type="component" value="Chromosome"/>
</dbReference>
<dbReference type="PROSITE" id="PS51257">
    <property type="entry name" value="PROKAR_LIPOPROTEIN"/>
    <property type="match status" value="1"/>
</dbReference>
<evidence type="ECO:0000256" key="2">
    <source>
        <dbReference type="ARBA" id="ARBA00022748"/>
    </source>
</evidence>
<reference evidence="6 7" key="1">
    <citation type="submission" date="2019-09" db="EMBL/GenBank/DDBJ databases">
        <title>Butyricimonas paravirosa DSM 105722 (=214-4 = JCM 18677 = CCUG 65563).</title>
        <authorList>
            <person name="Le Roy T."/>
            <person name="Cani P.D."/>
        </authorList>
    </citation>
    <scope>NUCLEOTIDE SEQUENCE [LARGE SCALE GENOMIC DNA]</scope>
    <source>
        <strain evidence="6 7">DSM 105722</strain>
    </source>
</reference>
<proteinExistence type="predicted"/>
<dbReference type="InterPro" id="IPR025380">
    <property type="entry name" value="DUF4369"/>
</dbReference>
<dbReference type="InterPro" id="IPR013766">
    <property type="entry name" value="Thioredoxin_domain"/>
</dbReference>
<dbReference type="PANTHER" id="PTHR42852">
    <property type="entry name" value="THIOL:DISULFIDE INTERCHANGE PROTEIN DSBE"/>
    <property type="match status" value="1"/>
</dbReference>
<keyword evidence="3" id="KW-1015">Disulfide bond</keyword>
<dbReference type="Pfam" id="PF00578">
    <property type="entry name" value="AhpC-TSA"/>
    <property type="match status" value="1"/>
</dbReference>
<organism evidence="6 7">
    <name type="scientific">Butyricimonas paravirosa</name>
    <dbReference type="NCBI Taxonomy" id="1472417"/>
    <lineage>
        <taxon>Bacteria</taxon>
        <taxon>Pseudomonadati</taxon>
        <taxon>Bacteroidota</taxon>
        <taxon>Bacteroidia</taxon>
        <taxon>Bacteroidales</taxon>
        <taxon>Odoribacteraceae</taxon>
        <taxon>Butyricimonas</taxon>
    </lineage>
</organism>